<evidence type="ECO:0000256" key="1">
    <source>
        <dbReference type="ARBA" id="ARBA00022857"/>
    </source>
</evidence>
<dbReference type="Pfam" id="PF08240">
    <property type="entry name" value="ADH_N"/>
    <property type="match status" value="1"/>
</dbReference>
<dbReference type="SUPFAM" id="SSF51735">
    <property type="entry name" value="NAD(P)-binding Rossmann-fold domains"/>
    <property type="match status" value="1"/>
</dbReference>
<dbReference type="Gene3D" id="3.90.180.10">
    <property type="entry name" value="Medium-chain alcohol dehydrogenases, catalytic domain"/>
    <property type="match status" value="1"/>
</dbReference>
<dbReference type="SUPFAM" id="SSF50129">
    <property type="entry name" value="GroES-like"/>
    <property type="match status" value="1"/>
</dbReference>
<dbReference type="Pfam" id="PF13602">
    <property type="entry name" value="ADH_zinc_N_2"/>
    <property type="match status" value="1"/>
</dbReference>
<dbReference type="Proteomes" id="UP001597419">
    <property type="component" value="Unassembled WGS sequence"/>
</dbReference>
<dbReference type="EC" id="1.-.-.-" evidence="3"/>
<accession>A0ABW5GE75</accession>
<dbReference type="InterPro" id="IPR051603">
    <property type="entry name" value="Zinc-ADH_QOR/CCCR"/>
</dbReference>
<keyword evidence="3" id="KW-0560">Oxidoreductase</keyword>
<sequence>MKAIRFDRFGGPEVLQLSEVDIPEPGPGQVRLKVRTAGVNPIDGKIRSGAMKAVFPTTFPATPGAEVAGVVDAVGEGVTGLSVGQEVLGWADSGAYAEYALATVVAAKPAGLGWEDAATLPVAGETARRVLRLLEVGAGETLLIHGAAGVVGSVAAQLAVALGATVIGTASAANHEYLVSLGVTPVEYGDGLVDRVRALAPSGIDAVFDASGYGALPDSITLRGGTGRIVTIADPAAEELGIPFSGGATERDRATDLADVVARAARGELRVRIGAVHPLADAAEAQRVSDGGHARGKLVLTVG</sequence>
<organism evidence="3 4">
    <name type="scientific">Amycolatopsis samaneae</name>
    <dbReference type="NCBI Taxonomy" id="664691"/>
    <lineage>
        <taxon>Bacteria</taxon>
        <taxon>Bacillati</taxon>
        <taxon>Actinomycetota</taxon>
        <taxon>Actinomycetes</taxon>
        <taxon>Pseudonocardiales</taxon>
        <taxon>Pseudonocardiaceae</taxon>
        <taxon>Amycolatopsis</taxon>
    </lineage>
</organism>
<name>A0ABW5GE75_9PSEU</name>
<dbReference type="Gene3D" id="3.40.50.720">
    <property type="entry name" value="NAD(P)-binding Rossmann-like Domain"/>
    <property type="match status" value="1"/>
</dbReference>
<evidence type="ECO:0000313" key="3">
    <source>
        <dbReference type="EMBL" id="MFD2459826.1"/>
    </source>
</evidence>
<dbReference type="SMART" id="SM00829">
    <property type="entry name" value="PKS_ER"/>
    <property type="match status" value="1"/>
</dbReference>
<dbReference type="InterPro" id="IPR036291">
    <property type="entry name" value="NAD(P)-bd_dom_sf"/>
</dbReference>
<dbReference type="InterPro" id="IPR020843">
    <property type="entry name" value="ER"/>
</dbReference>
<dbReference type="EMBL" id="JBHUKU010000007">
    <property type="protein sequence ID" value="MFD2459826.1"/>
    <property type="molecule type" value="Genomic_DNA"/>
</dbReference>
<proteinExistence type="predicted"/>
<feature type="domain" description="Enoyl reductase (ER)" evidence="2">
    <location>
        <begin position="10"/>
        <end position="300"/>
    </location>
</feature>
<keyword evidence="4" id="KW-1185">Reference proteome</keyword>
<dbReference type="InterPro" id="IPR011032">
    <property type="entry name" value="GroES-like_sf"/>
</dbReference>
<dbReference type="RefSeq" id="WP_345403023.1">
    <property type="nucleotide sequence ID" value="NZ_BAABHG010000014.1"/>
</dbReference>
<dbReference type="InterPro" id="IPR013154">
    <property type="entry name" value="ADH-like_N"/>
</dbReference>
<dbReference type="CDD" id="cd05289">
    <property type="entry name" value="MDR_like_2"/>
    <property type="match status" value="1"/>
</dbReference>
<reference evidence="4" key="1">
    <citation type="journal article" date="2019" name="Int. J. Syst. Evol. Microbiol.">
        <title>The Global Catalogue of Microorganisms (GCM) 10K type strain sequencing project: providing services to taxonomists for standard genome sequencing and annotation.</title>
        <authorList>
            <consortium name="The Broad Institute Genomics Platform"/>
            <consortium name="The Broad Institute Genome Sequencing Center for Infectious Disease"/>
            <person name="Wu L."/>
            <person name="Ma J."/>
        </authorList>
    </citation>
    <scope>NUCLEOTIDE SEQUENCE [LARGE SCALE GENOMIC DNA]</scope>
    <source>
        <strain evidence="4">CGMCC 4.7643</strain>
    </source>
</reference>
<dbReference type="GO" id="GO:0016491">
    <property type="term" value="F:oxidoreductase activity"/>
    <property type="evidence" value="ECO:0007669"/>
    <property type="project" value="UniProtKB-KW"/>
</dbReference>
<comment type="caution">
    <text evidence="3">The sequence shown here is derived from an EMBL/GenBank/DDBJ whole genome shotgun (WGS) entry which is preliminary data.</text>
</comment>
<protein>
    <submittedName>
        <fullName evidence="3">NADP-dependent oxidoreductase</fullName>
        <ecNumber evidence="3">1.-.-.-</ecNumber>
    </submittedName>
</protein>
<gene>
    <name evidence="3" type="ORF">ACFSYJ_14520</name>
</gene>
<evidence type="ECO:0000259" key="2">
    <source>
        <dbReference type="SMART" id="SM00829"/>
    </source>
</evidence>
<evidence type="ECO:0000313" key="4">
    <source>
        <dbReference type="Proteomes" id="UP001597419"/>
    </source>
</evidence>
<dbReference type="PANTHER" id="PTHR44154">
    <property type="entry name" value="QUINONE OXIDOREDUCTASE"/>
    <property type="match status" value="1"/>
</dbReference>
<dbReference type="PANTHER" id="PTHR44154:SF1">
    <property type="entry name" value="QUINONE OXIDOREDUCTASE"/>
    <property type="match status" value="1"/>
</dbReference>
<keyword evidence="1" id="KW-0521">NADP</keyword>